<dbReference type="PROSITE" id="PS00812">
    <property type="entry name" value="GLYCOSYL_HYDROL_F8"/>
    <property type="match status" value="1"/>
</dbReference>
<gene>
    <name evidence="11" type="primary">celY</name>
    <name evidence="11" type="ORF">DAQ1742_00098</name>
</gene>
<proteinExistence type="inferred from homology"/>
<feature type="active site" description="Nucleophile" evidence="8">
    <location>
        <position position="110"/>
    </location>
</feature>
<evidence type="ECO:0000256" key="10">
    <source>
        <dbReference type="SAM" id="SignalP"/>
    </source>
</evidence>
<evidence type="ECO:0000256" key="8">
    <source>
        <dbReference type="PROSITE-ProRule" id="PRU10058"/>
    </source>
</evidence>
<evidence type="ECO:0000256" key="4">
    <source>
        <dbReference type="ARBA" id="ARBA00022801"/>
    </source>
</evidence>
<feature type="chain" id="PRO_5017061434" description="Glucanase" evidence="10">
    <location>
        <begin position="24"/>
        <end position="333"/>
    </location>
</feature>
<dbReference type="EMBL" id="LT615367">
    <property type="protein sequence ID" value="SLM61231.1"/>
    <property type="molecule type" value="Genomic_DNA"/>
</dbReference>
<evidence type="ECO:0000313" key="12">
    <source>
        <dbReference type="Proteomes" id="UP000294820"/>
    </source>
</evidence>
<evidence type="ECO:0000313" key="11">
    <source>
        <dbReference type="EMBL" id="SLM61231.1"/>
    </source>
</evidence>
<keyword evidence="7 9" id="KW-0624">Polysaccharide degradation</keyword>
<dbReference type="InterPro" id="IPR012341">
    <property type="entry name" value="6hp_glycosidase-like_sf"/>
</dbReference>
<dbReference type="PRINTS" id="PR00735">
    <property type="entry name" value="GLHYDRLASE8"/>
</dbReference>
<dbReference type="InterPro" id="IPR008928">
    <property type="entry name" value="6-hairpin_glycosidase_sf"/>
</dbReference>
<keyword evidence="5" id="KW-0136">Cellulose degradation</keyword>
<evidence type="ECO:0000256" key="1">
    <source>
        <dbReference type="ARBA" id="ARBA00000966"/>
    </source>
</evidence>
<dbReference type="RefSeq" id="WP_035345148.1">
    <property type="nucleotide sequence ID" value="NZ_LT615367.1"/>
</dbReference>
<organism evidence="11 12">
    <name type="scientific">Dickeya aquatica</name>
    <dbReference type="NCBI Taxonomy" id="1401087"/>
    <lineage>
        <taxon>Bacteria</taxon>
        <taxon>Pseudomonadati</taxon>
        <taxon>Pseudomonadota</taxon>
        <taxon>Gammaproteobacteria</taxon>
        <taxon>Enterobacterales</taxon>
        <taxon>Pectobacteriaceae</taxon>
        <taxon>Dickeya</taxon>
    </lineage>
</organism>
<dbReference type="EC" id="3.2.1.-" evidence="9"/>
<dbReference type="SUPFAM" id="SSF48208">
    <property type="entry name" value="Six-hairpin glycosidases"/>
    <property type="match status" value="1"/>
</dbReference>
<reference evidence="11 12" key="1">
    <citation type="submission" date="2016-09" db="EMBL/GenBank/DDBJ databases">
        <authorList>
            <person name="Reverchon S."/>
            <person name="Nasser W."/>
            <person name="Leonard S."/>
            <person name="Brochier C."/>
            <person name="Duprey A."/>
        </authorList>
    </citation>
    <scope>NUCLEOTIDE SEQUENCE [LARGE SCALE GENOMIC DNA]</scope>
    <source>
        <strain evidence="11 12">174/2</strain>
    </source>
</reference>
<accession>A0A375A5H1</accession>
<dbReference type="GO" id="GO:0008810">
    <property type="term" value="F:cellulase activity"/>
    <property type="evidence" value="ECO:0007669"/>
    <property type="project" value="UniProtKB-EC"/>
</dbReference>
<keyword evidence="3 10" id="KW-0732">Signal</keyword>
<feature type="signal peptide" evidence="10">
    <location>
        <begin position="1"/>
        <end position="23"/>
    </location>
</feature>
<dbReference type="Gene3D" id="1.50.10.10">
    <property type="match status" value="1"/>
</dbReference>
<evidence type="ECO:0000256" key="5">
    <source>
        <dbReference type="ARBA" id="ARBA00023001"/>
    </source>
</evidence>
<evidence type="ECO:0000256" key="3">
    <source>
        <dbReference type="ARBA" id="ARBA00022729"/>
    </source>
</evidence>
<sequence>MVKPIWRGWVWVLMVWLSASASAATGWESYKSRFMTPEGRVMDTGNKNISHTEGQGFAMLMAVQYGDRVAFDNLWNWTRANLKNNTSGLFYWRYDPASTTPVADKNNASDGDVLIAWALLKAGTTWQNAEYLQASDSIQKAILAGNVLQFAGRTVMLPGAYGFNKNSYVILNPSYFLFPAWRDFANRSHLQVWRQLIDDGLSLVGDMRFGSVGLPTDWVALNADGSMAPATAWPSRFSYDAIRIPLYLYWYDAKTTALVPFQLYWRNYARLSTPAWIDVLNSNVAPYAMQGGLLAVRDLTMGNLAGIESDLGPSEDYYSSSLHLLALLAKNSR</sequence>
<dbReference type="InterPro" id="IPR002037">
    <property type="entry name" value="Glyco_hydro_8"/>
</dbReference>
<evidence type="ECO:0000256" key="6">
    <source>
        <dbReference type="ARBA" id="ARBA00023295"/>
    </source>
</evidence>
<protein>
    <recommendedName>
        <fullName evidence="9">Glucanase</fullName>
        <ecNumber evidence="9">3.2.1.-</ecNumber>
    </recommendedName>
</protein>
<keyword evidence="6 9" id="KW-0326">Glycosidase</keyword>
<dbReference type="Pfam" id="PF01270">
    <property type="entry name" value="Glyco_hydro_8"/>
    <property type="match status" value="1"/>
</dbReference>
<name>A0A375A5H1_9GAMM</name>
<dbReference type="Proteomes" id="UP000294820">
    <property type="component" value="Chromosome 1"/>
</dbReference>
<evidence type="ECO:0000256" key="2">
    <source>
        <dbReference type="ARBA" id="ARBA00009209"/>
    </source>
</evidence>
<evidence type="ECO:0000256" key="9">
    <source>
        <dbReference type="RuleBase" id="RU361167"/>
    </source>
</evidence>
<dbReference type="GO" id="GO:0030245">
    <property type="term" value="P:cellulose catabolic process"/>
    <property type="evidence" value="ECO:0007669"/>
    <property type="project" value="UniProtKB-KW"/>
</dbReference>
<keyword evidence="4 9" id="KW-0378">Hydrolase</keyword>
<keyword evidence="12" id="KW-1185">Reference proteome</keyword>
<keyword evidence="7 9" id="KW-0119">Carbohydrate metabolism</keyword>
<comment type="similarity">
    <text evidence="2 9">Belongs to the glycosyl hydrolase 8 (cellulase D) family.</text>
</comment>
<comment type="catalytic activity">
    <reaction evidence="1">
        <text>Endohydrolysis of (1-&gt;4)-beta-D-glucosidic linkages in cellulose, lichenin and cereal beta-D-glucans.</text>
        <dbReference type="EC" id="3.2.1.4"/>
    </reaction>
</comment>
<evidence type="ECO:0000256" key="7">
    <source>
        <dbReference type="ARBA" id="ARBA00023326"/>
    </source>
</evidence>
<dbReference type="KEGG" id="daq:DAQ1742_00098"/>
<dbReference type="AlphaFoldDB" id="A0A375A5H1"/>
<dbReference type="InterPro" id="IPR019834">
    <property type="entry name" value="Glyco_hydro_8_CS"/>
</dbReference>